<gene>
    <name evidence="2" type="ORF">VitviT2T_008341</name>
</gene>
<dbReference type="Proteomes" id="UP001227230">
    <property type="component" value="Chromosome 6"/>
</dbReference>
<evidence type="ECO:0000313" key="3">
    <source>
        <dbReference type="Proteomes" id="UP001227230"/>
    </source>
</evidence>
<keyword evidence="3" id="KW-1185">Reference proteome</keyword>
<name>A0ABY9C1Z1_VITVI</name>
<proteinExistence type="predicted"/>
<evidence type="ECO:0000313" key="2">
    <source>
        <dbReference type="EMBL" id="WJZ89095.1"/>
    </source>
</evidence>
<dbReference type="InterPro" id="IPR002156">
    <property type="entry name" value="RNaseH_domain"/>
</dbReference>
<evidence type="ECO:0000259" key="1">
    <source>
        <dbReference type="Pfam" id="PF13456"/>
    </source>
</evidence>
<accession>A0ABY9C1Z1</accession>
<feature type="domain" description="RNase H type-1" evidence="1">
    <location>
        <begin position="289"/>
        <end position="367"/>
    </location>
</feature>
<dbReference type="PANTHER" id="PTHR36617:SF15">
    <property type="entry name" value="REVERSE TRANSCRIPTASE ZINC-BINDING DOMAIN-CONTAINING PROTEIN"/>
    <property type="match status" value="1"/>
</dbReference>
<sequence>MLGKQGWNLITKPNSLIARLLKARYYRSRDFLSARLGHNPSFTWKGIWSSRVILLKGSRWRIGDGCSIDVWNNPWLKDAKNFKVETPIIHDLAHLKVHDLWIHGCKEWDMELLGEIFSPRDAQAIASIPLSSKSLPDSLIWHWDNHGNYTMKSGYRIARWLSLHGNLPSRPVAWNMLWDLSIPPKIKLCLWRACKGCLPTRSALYARVNGVYSFLDWFFMFLTNVDKEVMGRVGSIIWGIWRQRNSLLWNNSVSSPTQTVSASLSFLKDWLDARLGSDQKLSNGNANTQVVNGVSSPKETEALGLREAARWLLELRVSNVIVELDAKGVYDAFYSKALDRSEFGMLIQDYRSLFLDQSFTLCHVKRQAMLLLMLLQKQQALLLVQVFGGMLHLY</sequence>
<dbReference type="EMBL" id="CP126653">
    <property type="protein sequence ID" value="WJZ89095.1"/>
    <property type="molecule type" value="Genomic_DNA"/>
</dbReference>
<protein>
    <recommendedName>
        <fullName evidence="1">RNase H type-1 domain-containing protein</fullName>
    </recommendedName>
</protein>
<reference evidence="2 3" key="1">
    <citation type="journal article" date="2023" name="Hortic Res">
        <title>The complete reference genome for grapevine (Vitis vinifera L.) genetics and breeding.</title>
        <authorList>
            <person name="Shi X."/>
            <person name="Cao S."/>
            <person name="Wang X."/>
            <person name="Huang S."/>
            <person name="Wang Y."/>
            <person name="Liu Z."/>
            <person name="Liu W."/>
            <person name="Leng X."/>
            <person name="Peng Y."/>
            <person name="Wang N."/>
            <person name="Wang Y."/>
            <person name="Ma Z."/>
            <person name="Xu X."/>
            <person name="Zhang F."/>
            <person name="Xue H."/>
            <person name="Zhong H."/>
            <person name="Wang Y."/>
            <person name="Zhang K."/>
            <person name="Velt A."/>
            <person name="Avia K."/>
            <person name="Holtgrawe D."/>
            <person name="Grimplet J."/>
            <person name="Matus J.T."/>
            <person name="Ware D."/>
            <person name="Wu X."/>
            <person name="Wang H."/>
            <person name="Liu C."/>
            <person name="Fang Y."/>
            <person name="Rustenholz C."/>
            <person name="Cheng Z."/>
            <person name="Xiao H."/>
            <person name="Zhou Y."/>
        </authorList>
    </citation>
    <scope>NUCLEOTIDE SEQUENCE [LARGE SCALE GENOMIC DNA]</scope>
    <source>
        <strain evidence="3">cv. Pinot noir / PN40024</strain>
        <tissue evidence="2">Leaf</tissue>
    </source>
</reference>
<organism evidence="2 3">
    <name type="scientific">Vitis vinifera</name>
    <name type="common">Grape</name>
    <dbReference type="NCBI Taxonomy" id="29760"/>
    <lineage>
        <taxon>Eukaryota</taxon>
        <taxon>Viridiplantae</taxon>
        <taxon>Streptophyta</taxon>
        <taxon>Embryophyta</taxon>
        <taxon>Tracheophyta</taxon>
        <taxon>Spermatophyta</taxon>
        <taxon>Magnoliopsida</taxon>
        <taxon>eudicotyledons</taxon>
        <taxon>Gunneridae</taxon>
        <taxon>Pentapetalae</taxon>
        <taxon>rosids</taxon>
        <taxon>Vitales</taxon>
        <taxon>Vitaceae</taxon>
        <taxon>Viteae</taxon>
        <taxon>Vitis</taxon>
    </lineage>
</organism>
<dbReference type="Pfam" id="PF13456">
    <property type="entry name" value="RVT_3"/>
    <property type="match status" value="1"/>
</dbReference>
<dbReference type="PANTHER" id="PTHR36617">
    <property type="entry name" value="PROTEIN, PUTATIVE-RELATED"/>
    <property type="match status" value="1"/>
</dbReference>